<dbReference type="Pfam" id="PF00149">
    <property type="entry name" value="Metallophos"/>
    <property type="match status" value="1"/>
</dbReference>
<evidence type="ECO:0000313" key="2">
    <source>
        <dbReference type="EMBL" id="OOF39067.1"/>
    </source>
</evidence>
<dbReference type="GO" id="GO:0110154">
    <property type="term" value="P:RNA decapping"/>
    <property type="evidence" value="ECO:0007669"/>
    <property type="project" value="TreeGrafter"/>
</dbReference>
<dbReference type="EMBL" id="MLHG01000047">
    <property type="protein sequence ID" value="OOF39067.1"/>
    <property type="molecule type" value="Genomic_DNA"/>
</dbReference>
<sequence>MNNIYQKIDGSQYKNIYVVGDIHGCYDLLMEELNLARFDNNTDLLISVGDLIDRGSQNLDCLNLITQPWFKAVMGNHDQMAIDGLLGNNLDMLACWIMNGGNWFFKLTDEDKAKALDLFKACKKLPLVLELAMPNGKKVIVAHADYPDNVYEFDKPVSSKDVLWSRDRIENNSEMIIEGADMFIFGHTPVREPLKLGNRFYIDTGAVFNGNLTLVKLD</sequence>
<dbReference type="STRING" id="1908257.BKK47_07570"/>
<dbReference type="GO" id="GO:0005737">
    <property type="term" value="C:cytoplasm"/>
    <property type="evidence" value="ECO:0007669"/>
    <property type="project" value="TreeGrafter"/>
</dbReference>
<dbReference type="SUPFAM" id="SSF56300">
    <property type="entry name" value="Metallo-dependent phosphatases"/>
    <property type="match status" value="1"/>
</dbReference>
<dbReference type="PANTHER" id="PTHR42850">
    <property type="entry name" value="METALLOPHOSPHOESTERASE"/>
    <property type="match status" value="1"/>
</dbReference>
<accession>A0A1V3IEI4</accession>
<dbReference type="AlphaFoldDB" id="A0A1V3IEI4"/>
<evidence type="ECO:0000259" key="1">
    <source>
        <dbReference type="Pfam" id="PF00149"/>
    </source>
</evidence>
<dbReference type="Proteomes" id="UP000189426">
    <property type="component" value="Unassembled WGS sequence"/>
</dbReference>
<dbReference type="InterPro" id="IPR029052">
    <property type="entry name" value="Metallo-depent_PP-like"/>
</dbReference>
<dbReference type="PANTHER" id="PTHR42850:SF10">
    <property type="entry name" value="SERINE_THREONINE-PROTEIN PHOSPHATASE 1"/>
    <property type="match status" value="1"/>
</dbReference>
<dbReference type="Gene3D" id="3.60.21.10">
    <property type="match status" value="1"/>
</dbReference>
<organism evidence="2 3">
    <name type="scientific">Rodentibacter mrazii</name>
    <dbReference type="NCBI Taxonomy" id="1908257"/>
    <lineage>
        <taxon>Bacteria</taxon>
        <taxon>Pseudomonadati</taxon>
        <taxon>Pseudomonadota</taxon>
        <taxon>Gammaproteobacteria</taxon>
        <taxon>Pasteurellales</taxon>
        <taxon>Pasteurellaceae</taxon>
        <taxon>Rodentibacter</taxon>
    </lineage>
</organism>
<protein>
    <submittedName>
        <fullName evidence="2">Serine/threonine-protein phosphatase</fullName>
    </submittedName>
</protein>
<name>A0A1V3IEI4_9PAST</name>
<comment type="caution">
    <text evidence="2">The sequence shown here is derived from an EMBL/GenBank/DDBJ whole genome shotgun (WGS) entry which is preliminary data.</text>
</comment>
<dbReference type="InterPro" id="IPR050126">
    <property type="entry name" value="Ap4A_hydrolase"/>
</dbReference>
<reference evidence="2 3" key="1">
    <citation type="submission" date="2016-10" db="EMBL/GenBank/DDBJ databases">
        <title>Rodentibacter gen. nov. and new species.</title>
        <authorList>
            <person name="Christensen H."/>
        </authorList>
    </citation>
    <scope>NUCLEOTIDE SEQUENCE [LARGE SCALE GENOMIC DNA]</scope>
    <source>
        <strain evidence="2 3">Ppn418</strain>
    </source>
</reference>
<feature type="domain" description="Calcineurin-like phosphoesterase" evidence="1">
    <location>
        <begin position="15"/>
        <end position="190"/>
    </location>
</feature>
<proteinExistence type="predicted"/>
<gene>
    <name evidence="2" type="ORF">BKK47_07570</name>
</gene>
<evidence type="ECO:0000313" key="3">
    <source>
        <dbReference type="Proteomes" id="UP000189426"/>
    </source>
</evidence>
<dbReference type="GO" id="GO:0016791">
    <property type="term" value="F:phosphatase activity"/>
    <property type="evidence" value="ECO:0007669"/>
    <property type="project" value="TreeGrafter"/>
</dbReference>
<keyword evidence="3" id="KW-1185">Reference proteome</keyword>
<dbReference type="RefSeq" id="WP_077494283.1">
    <property type="nucleotide sequence ID" value="NZ_MLHG01000047.1"/>
</dbReference>
<dbReference type="GO" id="GO:0008803">
    <property type="term" value="F:bis(5'-nucleosyl)-tetraphosphatase (symmetrical) activity"/>
    <property type="evidence" value="ECO:0007669"/>
    <property type="project" value="TreeGrafter"/>
</dbReference>
<dbReference type="InterPro" id="IPR004843">
    <property type="entry name" value="Calcineurin-like_PHP"/>
</dbReference>